<feature type="transmembrane region" description="Helical" evidence="1">
    <location>
        <begin position="7"/>
        <end position="28"/>
    </location>
</feature>
<keyword evidence="1" id="KW-0812">Transmembrane</keyword>
<feature type="transmembrane region" description="Helical" evidence="1">
    <location>
        <begin position="80"/>
        <end position="102"/>
    </location>
</feature>
<reference evidence="2" key="1">
    <citation type="submission" date="2024-02" db="EMBL/GenBank/DDBJ databases">
        <authorList>
            <consortium name="Clinical and Environmental Microbiology Branch: Whole genome sequencing antimicrobial resistance pathogens in the healthcare setting"/>
        </authorList>
    </citation>
    <scope>NUCLEOTIDE SEQUENCE</scope>
    <source>
        <strain evidence="2">2023KU-00017</strain>
    </source>
</reference>
<sequence length="133" mass="15454">MDEIKPIKMYFISAILIFFVVIGVYGSASGYVECFLKTDIISFSFVVGFLIFCFPFLSWLSYLIFMVAYRKRKLKVNNKITNYLAVIAMFGIVFSFVFSFYVEYDLTSHGYVKCHRTSIHAPTKYVISKDMCE</sequence>
<dbReference type="InterPro" id="IPR010665">
    <property type="entry name" value="DUF1240"/>
</dbReference>
<protein>
    <submittedName>
        <fullName evidence="2">DUF1240 domain-containing protein</fullName>
    </submittedName>
</protein>
<name>A0AAI9MQR0_MORMO</name>
<accession>A0AAI9MQR0</accession>
<feature type="transmembrane region" description="Helical" evidence="1">
    <location>
        <begin position="40"/>
        <end position="68"/>
    </location>
</feature>
<keyword evidence="1" id="KW-1133">Transmembrane helix</keyword>
<proteinExistence type="predicted"/>
<evidence type="ECO:0000256" key="1">
    <source>
        <dbReference type="SAM" id="Phobius"/>
    </source>
</evidence>
<organism evidence="2">
    <name type="scientific">Morganella morganii</name>
    <name type="common">Proteus morganii</name>
    <dbReference type="NCBI Taxonomy" id="582"/>
    <lineage>
        <taxon>Bacteria</taxon>
        <taxon>Pseudomonadati</taxon>
        <taxon>Pseudomonadota</taxon>
        <taxon>Gammaproteobacteria</taxon>
        <taxon>Enterobacterales</taxon>
        <taxon>Morganellaceae</taxon>
        <taxon>Morganella</taxon>
    </lineage>
</organism>
<keyword evidence="1" id="KW-0472">Membrane</keyword>
<dbReference type="AlphaFoldDB" id="A0AAI9MQR0"/>
<dbReference type="Pfam" id="PF06836">
    <property type="entry name" value="DUF1240"/>
    <property type="match status" value="1"/>
</dbReference>
<dbReference type="EMBL" id="ABKJEP030000002">
    <property type="protein sequence ID" value="EMO9455004.1"/>
    <property type="molecule type" value="Genomic_DNA"/>
</dbReference>
<comment type="caution">
    <text evidence="2">The sequence shown here is derived from an EMBL/GenBank/DDBJ whole genome shotgun (WGS) entry which is preliminary data.</text>
</comment>
<evidence type="ECO:0000313" key="2">
    <source>
        <dbReference type="EMBL" id="EMO9455004.1"/>
    </source>
</evidence>
<gene>
    <name evidence="2" type="ORF">PN925_000317</name>
</gene>